<dbReference type="InterPro" id="IPR029063">
    <property type="entry name" value="SAM-dependent_MTases_sf"/>
</dbReference>
<dbReference type="Gene3D" id="3.40.50.150">
    <property type="entry name" value="Vaccinia Virus protein VP39"/>
    <property type="match status" value="1"/>
</dbReference>
<keyword evidence="3" id="KW-0489">Methyltransferase</keyword>
<evidence type="ECO:0000256" key="1">
    <source>
        <dbReference type="ARBA" id="ARBA00022679"/>
    </source>
</evidence>
<dbReference type="AlphaFoldDB" id="A0A832SAA9"/>
<dbReference type="PROSITE" id="PS51142">
    <property type="entry name" value="NAS"/>
    <property type="match status" value="1"/>
</dbReference>
<sequence>MNSLLNVESNSYSALFREYEPQLYNIRSHILHFYDNIKDRDLSTIAESNLEELYEIFSELDELGHLDVDSTMCEFVLHDPAIRALLPAVHSSYSSYFSLHEIQLARKILNYENPWEVLESFPLYPRYENLINVHFQNSSHAKVLVFIGCGPLPITLLLFSKLYGIRCIGIDIDPEAVALAKSCVKHFGLEKDISIIEGNENMLSELEWDAVLVAALAEPKPRIFQNLHTIIKKKKSENGKPISVCYRNYTGMRQLFYWPVLPEHTRGFRKINEIRPSCGVNNTLVFLECE</sequence>
<protein>
    <submittedName>
        <fullName evidence="3">Methyltransferase</fullName>
    </submittedName>
</protein>
<reference evidence="3" key="1">
    <citation type="journal article" date="2020" name="bioRxiv">
        <title>A rank-normalized archaeal taxonomy based on genome phylogeny resolves widespread incomplete and uneven classifications.</title>
        <authorList>
            <person name="Rinke C."/>
            <person name="Chuvochina M."/>
            <person name="Mussig A.J."/>
            <person name="Chaumeil P.-A."/>
            <person name="Waite D.W."/>
            <person name="Whitman W.B."/>
            <person name="Parks D.H."/>
            <person name="Hugenholtz P."/>
        </authorList>
    </citation>
    <scope>NUCLEOTIDE SEQUENCE</scope>
    <source>
        <strain evidence="3">UBA8876</strain>
    </source>
</reference>
<evidence type="ECO:0000313" key="4">
    <source>
        <dbReference type="Proteomes" id="UP000600774"/>
    </source>
</evidence>
<dbReference type="PANTHER" id="PTHR32266">
    <property type="entry name" value="NICOTIANAMINE SYNTHASE 3"/>
    <property type="match status" value="1"/>
</dbReference>
<accession>A0A832SAA9</accession>
<dbReference type="Pfam" id="PF03059">
    <property type="entry name" value="NAS"/>
    <property type="match status" value="1"/>
</dbReference>
<dbReference type="Proteomes" id="UP000600774">
    <property type="component" value="Unassembled WGS sequence"/>
</dbReference>
<dbReference type="RefSeq" id="WP_011023911.1">
    <property type="nucleotide sequence ID" value="NZ_DUJU01000141.1"/>
</dbReference>
<dbReference type="InterPro" id="IPR004298">
    <property type="entry name" value="Nicotian_synth"/>
</dbReference>
<gene>
    <name evidence="3" type="ORF">HA338_12395</name>
</gene>
<evidence type="ECO:0000313" key="3">
    <source>
        <dbReference type="EMBL" id="HIH94778.1"/>
    </source>
</evidence>
<dbReference type="SUPFAM" id="SSF51735">
    <property type="entry name" value="NAD(P)-binding Rossmann-fold domains"/>
    <property type="match status" value="1"/>
</dbReference>
<keyword evidence="1 3" id="KW-0808">Transferase</keyword>
<dbReference type="PANTHER" id="PTHR32266:SF12">
    <property type="entry name" value="NICOTIANAMINE SYNTHASE 3"/>
    <property type="match status" value="1"/>
</dbReference>
<dbReference type="GeneID" id="1475911"/>
<name>A0A832SAA9_9EURY</name>
<organism evidence="3 4">
    <name type="scientific">Methanosarcina acetivorans</name>
    <dbReference type="NCBI Taxonomy" id="2214"/>
    <lineage>
        <taxon>Archaea</taxon>
        <taxon>Methanobacteriati</taxon>
        <taxon>Methanobacteriota</taxon>
        <taxon>Stenosarchaea group</taxon>
        <taxon>Methanomicrobia</taxon>
        <taxon>Methanosarcinales</taxon>
        <taxon>Methanosarcinaceae</taxon>
        <taxon>Methanosarcina</taxon>
    </lineage>
</organism>
<proteinExistence type="predicted"/>
<dbReference type="GO" id="GO:0030410">
    <property type="term" value="F:nicotianamine synthase activity"/>
    <property type="evidence" value="ECO:0007669"/>
    <property type="project" value="InterPro"/>
</dbReference>
<dbReference type="OMA" id="KLYGIRC"/>
<dbReference type="InterPro" id="IPR036291">
    <property type="entry name" value="NAD(P)-bd_dom_sf"/>
</dbReference>
<evidence type="ECO:0000256" key="2">
    <source>
        <dbReference type="ARBA" id="ARBA00022691"/>
    </source>
</evidence>
<dbReference type="GO" id="GO:0032259">
    <property type="term" value="P:methylation"/>
    <property type="evidence" value="ECO:0007669"/>
    <property type="project" value="UniProtKB-KW"/>
</dbReference>
<comment type="caution">
    <text evidence="3">The sequence shown here is derived from an EMBL/GenBank/DDBJ whole genome shotgun (WGS) entry which is preliminary data.</text>
</comment>
<dbReference type="CDD" id="cd02440">
    <property type="entry name" value="AdoMet_MTases"/>
    <property type="match status" value="1"/>
</dbReference>
<dbReference type="GO" id="GO:0030418">
    <property type="term" value="P:nicotianamine biosynthetic process"/>
    <property type="evidence" value="ECO:0007669"/>
    <property type="project" value="InterPro"/>
</dbReference>
<dbReference type="EMBL" id="DUJU01000141">
    <property type="protein sequence ID" value="HIH94778.1"/>
    <property type="molecule type" value="Genomic_DNA"/>
</dbReference>
<keyword evidence="2" id="KW-0949">S-adenosyl-L-methionine</keyword>
<dbReference type="GO" id="GO:0008168">
    <property type="term" value="F:methyltransferase activity"/>
    <property type="evidence" value="ECO:0007669"/>
    <property type="project" value="UniProtKB-KW"/>
</dbReference>